<keyword evidence="2 4" id="KW-0067">ATP-binding</keyword>
<dbReference type="AlphaFoldDB" id="A0A7X1B911"/>
<dbReference type="GO" id="GO:0016887">
    <property type="term" value="F:ATP hydrolysis activity"/>
    <property type="evidence" value="ECO:0007669"/>
    <property type="project" value="InterPro"/>
</dbReference>
<dbReference type="PROSITE" id="PS50893">
    <property type="entry name" value="ABC_TRANSPORTER_2"/>
    <property type="match status" value="2"/>
</dbReference>
<evidence type="ECO:0000259" key="3">
    <source>
        <dbReference type="PROSITE" id="PS50893"/>
    </source>
</evidence>
<keyword evidence="1" id="KW-0547">Nucleotide-binding</keyword>
<dbReference type="SMART" id="SM00382">
    <property type="entry name" value="AAA"/>
    <property type="match status" value="1"/>
</dbReference>
<evidence type="ECO:0000256" key="1">
    <source>
        <dbReference type="ARBA" id="ARBA00022741"/>
    </source>
</evidence>
<evidence type="ECO:0000256" key="2">
    <source>
        <dbReference type="ARBA" id="ARBA00022840"/>
    </source>
</evidence>
<dbReference type="GO" id="GO:0005524">
    <property type="term" value="F:ATP binding"/>
    <property type="evidence" value="ECO:0007669"/>
    <property type="project" value="UniProtKB-KW"/>
</dbReference>
<dbReference type="InterPro" id="IPR027417">
    <property type="entry name" value="P-loop_NTPase"/>
</dbReference>
<dbReference type="Pfam" id="PF00005">
    <property type="entry name" value="ABC_tran"/>
    <property type="match status" value="2"/>
</dbReference>
<evidence type="ECO:0000313" key="4">
    <source>
        <dbReference type="EMBL" id="MBC2607901.1"/>
    </source>
</evidence>
<dbReference type="InterPro" id="IPR003439">
    <property type="entry name" value="ABC_transporter-like_ATP-bd"/>
</dbReference>
<sequence>MNDEQPLLRTRDLTKIYPGVVANEAVDLEIWSGKIHSIIGENGAGKSTLVSILYGATRPDRGELFWLGEKVEAGHTKRFRELGISFVPQHVTLVEPFTVWENIVLGESRPLWSAPKSGKDLRQRAEQLNDAYRLELNMEEIVSEMALGKRQNVALLKALLSKPKLLILDEPTAILTPEEVQRLFGILRKLAQDGAAVILIAHKLAEVLELSDQITVLRKGQKVGERKASDTNASELAALMTGESTASSQRTFSQSATTDQAKTSSRPYVWLDSVSIASADSRTPSPLEDVSMKVFPGEIFGIAGIDGNGQRELFELITGDRWPATGMFEVLNHDRLPELTIEQRNSLGLRRVSEDRHHEGLALDLPILDNLVLQYAGQNPLSRKGWLKRGHWKEIGEKAKASFSIAANDLLRNVRTLSGGNQQKVVLARELQTPAKLLVVAQPTRGLDFVSADFVHQQLVKAAETGTAVVLISGDLDELLALSHQIGVLHRGKWMGSVPNGVNARETVGQLMAGYALQAEGATL</sequence>
<proteinExistence type="predicted"/>
<dbReference type="Gene3D" id="3.40.50.300">
    <property type="entry name" value="P-loop containing nucleotide triphosphate hydrolases"/>
    <property type="match status" value="2"/>
</dbReference>
<evidence type="ECO:0000313" key="5">
    <source>
        <dbReference type="Proteomes" id="UP000526501"/>
    </source>
</evidence>
<dbReference type="InterPro" id="IPR050107">
    <property type="entry name" value="ABC_carbohydrate_import_ATPase"/>
</dbReference>
<dbReference type="Proteomes" id="UP000526501">
    <property type="component" value="Unassembled WGS sequence"/>
</dbReference>
<protein>
    <submittedName>
        <fullName evidence="4">ABC transporter ATP-binding protein</fullName>
    </submittedName>
</protein>
<dbReference type="SUPFAM" id="SSF52540">
    <property type="entry name" value="P-loop containing nucleoside triphosphate hydrolases"/>
    <property type="match status" value="2"/>
</dbReference>
<dbReference type="InterPro" id="IPR003593">
    <property type="entry name" value="AAA+_ATPase"/>
</dbReference>
<dbReference type="EMBL" id="JACHVC010000013">
    <property type="protein sequence ID" value="MBC2607901.1"/>
    <property type="molecule type" value="Genomic_DNA"/>
</dbReference>
<reference evidence="4 5" key="1">
    <citation type="submission" date="2020-07" db="EMBL/GenBank/DDBJ databases">
        <authorList>
            <person name="Feng X."/>
        </authorList>
    </citation>
    <scope>NUCLEOTIDE SEQUENCE [LARGE SCALE GENOMIC DNA]</scope>
    <source>
        <strain evidence="4 5">JCM23202</strain>
    </source>
</reference>
<dbReference type="PANTHER" id="PTHR43790">
    <property type="entry name" value="CARBOHYDRATE TRANSPORT ATP-BINDING PROTEIN MG119-RELATED"/>
    <property type="match status" value="1"/>
</dbReference>
<dbReference type="CDD" id="cd03215">
    <property type="entry name" value="ABC_Carb_Monos_II"/>
    <property type="match status" value="1"/>
</dbReference>
<dbReference type="CDD" id="cd03216">
    <property type="entry name" value="ABC_Carb_Monos_I"/>
    <property type="match status" value="1"/>
</dbReference>
<gene>
    <name evidence="4" type="ORF">H5P27_17740</name>
</gene>
<dbReference type="InterPro" id="IPR017871">
    <property type="entry name" value="ABC_transporter-like_CS"/>
</dbReference>
<comment type="caution">
    <text evidence="4">The sequence shown here is derived from an EMBL/GenBank/DDBJ whole genome shotgun (WGS) entry which is preliminary data.</text>
</comment>
<dbReference type="PANTHER" id="PTHR43790:SF4">
    <property type="entry name" value="GUANOSINE IMPORT ATP-BINDING PROTEIN NUPO"/>
    <property type="match status" value="1"/>
</dbReference>
<dbReference type="PROSITE" id="PS00211">
    <property type="entry name" value="ABC_TRANSPORTER_1"/>
    <property type="match status" value="1"/>
</dbReference>
<feature type="domain" description="ABC transporter" evidence="3">
    <location>
        <begin position="8"/>
        <end position="244"/>
    </location>
</feature>
<feature type="domain" description="ABC transporter" evidence="3">
    <location>
        <begin position="269"/>
        <end position="516"/>
    </location>
</feature>
<accession>A0A7X1B911</accession>
<name>A0A7X1B911_9BACT</name>
<keyword evidence="5" id="KW-1185">Reference proteome</keyword>
<dbReference type="RefSeq" id="WP_185661764.1">
    <property type="nucleotide sequence ID" value="NZ_CAWPOO010000013.1"/>
</dbReference>
<organism evidence="4 5">
    <name type="scientific">Pelagicoccus albus</name>
    <dbReference type="NCBI Taxonomy" id="415222"/>
    <lineage>
        <taxon>Bacteria</taxon>
        <taxon>Pseudomonadati</taxon>
        <taxon>Verrucomicrobiota</taxon>
        <taxon>Opitutia</taxon>
        <taxon>Puniceicoccales</taxon>
        <taxon>Pelagicoccaceae</taxon>
        <taxon>Pelagicoccus</taxon>
    </lineage>
</organism>